<dbReference type="RefSeq" id="WP_346059029.1">
    <property type="nucleotide sequence ID" value="NZ_BAAAVQ010000025.1"/>
</dbReference>
<evidence type="ECO:0000313" key="1">
    <source>
        <dbReference type="EMBL" id="MFC4716434.1"/>
    </source>
</evidence>
<sequence length="107" mass="11726">MDDQQVEALLRKEVATRRETAITYSENGAPERAQAETAEADFIETYLPKGLSEDEAQAIVSSVMDRLSAEGTLTMKEMGRAMKEVNAEIAGRFDGKAVSTMVRARLA</sequence>
<dbReference type="PANTHER" id="PTHR28055">
    <property type="entry name" value="ALTERED INHERITANCE OF MITOCHONDRIA PROTEIN 41, MITOCHONDRIAL"/>
    <property type="match status" value="1"/>
</dbReference>
<dbReference type="SUPFAM" id="SSF89095">
    <property type="entry name" value="GatB/YqeY motif"/>
    <property type="match status" value="1"/>
</dbReference>
<dbReference type="InterPro" id="IPR003789">
    <property type="entry name" value="Asn/Gln_tRNA_amidoTrase-B-like"/>
</dbReference>
<dbReference type="InterPro" id="IPR042184">
    <property type="entry name" value="YqeY/Aim41_N"/>
</dbReference>
<accession>A0ABV9MMX2</accession>
<organism evidence="1 2">
    <name type="scientific">Glutamicibacter bergerei</name>
    <dbReference type="NCBI Taxonomy" id="256702"/>
    <lineage>
        <taxon>Bacteria</taxon>
        <taxon>Bacillati</taxon>
        <taxon>Actinomycetota</taxon>
        <taxon>Actinomycetes</taxon>
        <taxon>Micrococcales</taxon>
        <taxon>Micrococcaceae</taxon>
        <taxon>Glutamicibacter</taxon>
    </lineage>
</organism>
<protein>
    <submittedName>
        <fullName evidence="1">GatB/YqeY domain-containing protein</fullName>
    </submittedName>
</protein>
<reference evidence="2" key="1">
    <citation type="journal article" date="2019" name="Int. J. Syst. Evol. Microbiol.">
        <title>The Global Catalogue of Microorganisms (GCM) 10K type strain sequencing project: providing services to taxonomists for standard genome sequencing and annotation.</title>
        <authorList>
            <consortium name="The Broad Institute Genomics Platform"/>
            <consortium name="The Broad Institute Genome Sequencing Center for Infectious Disease"/>
            <person name="Wu L."/>
            <person name="Ma J."/>
        </authorList>
    </citation>
    <scope>NUCLEOTIDE SEQUENCE [LARGE SCALE GENOMIC DNA]</scope>
    <source>
        <strain evidence="2">CGMCC 1.12849</strain>
    </source>
</reference>
<comment type="caution">
    <text evidence="1">The sequence shown here is derived from an EMBL/GenBank/DDBJ whole genome shotgun (WGS) entry which is preliminary data.</text>
</comment>
<evidence type="ECO:0000313" key="2">
    <source>
        <dbReference type="Proteomes" id="UP001595884"/>
    </source>
</evidence>
<dbReference type="Pfam" id="PF09424">
    <property type="entry name" value="YqeY"/>
    <property type="match status" value="1"/>
</dbReference>
<dbReference type="PANTHER" id="PTHR28055:SF1">
    <property type="entry name" value="ALTERED INHERITANCE OF MITOCHONDRIA PROTEIN 41, MITOCHONDRIAL"/>
    <property type="match status" value="1"/>
</dbReference>
<dbReference type="Gene3D" id="1.10.10.410">
    <property type="match status" value="1"/>
</dbReference>
<proteinExistence type="predicted"/>
<dbReference type="Proteomes" id="UP001595884">
    <property type="component" value="Unassembled WGS sequence"/>
</dbReference>
<name>A0ABV9MMX2_9MICC</name>
<dbReference type="InterPro" id="IPR019004">
    <property type="entry name" value="YqeY/Aim41"/>
</dbReference>
<dbReference type="EMBL" id="JBHSHE010000040">
    <property type="protein sequence ID" value="MFC4716434.1"/>
    <property type="molecule type" value="Genomic_DNA"/>
</dbReference>
<keyword evidence="2" id="KW-1185">Reference proteome</keyword>
<dbReference type="InterPro" id="IPR023168">
    <property type="entry name" value="GatB_Yqey_C_2"/>
</dbReference>
<dbReference type="Gene3D" id="1.10.1510.10">
    <property type="entry name" value="Uncharacterised protein YqeY/AIM41 PF09424, N-terminal domain"/>
    <property type="match status" value="1"/>
</dbReference>
<gene>
    <name evidence="1" type="ORF">ACFO7V_09805</name>
</gene>